<dbReference type="Gene3D" id="3.10.100.10">
    <property type="entry name" value="Mannose-Binding Protein A, subunit A"/>
    <property type="match status" value="1"/>
</dbReference>
<dbReference type="STRING" id="54.SAMN02745121_02376"/>
<dbReference type="InterPro" id="IPR016186">
    <property type="entry name" value="C-type_lectin-like/link_sf"/>
</dbReference>
<feature type="compositionally biased region" description="Low complexity" evidence="4">
    <location>
        <begin position="23"/>
        <end position="104"/>
    </location>
</feature>
<evidence type="ECO:0000256" key="3">
    <source>
        <dbReference type="ARBA" id="ARBA00023157"/>
    </source>
</evidence>
<feature type="chain" id="PRO_5011755934" evidence="5">
    <location>
        <begin position="21"/>
        <end position="357"/>
    </location>
</feature>
<dbReference type="Proteomes" id="UP000199400">
    <property type="component" value="Unassembled WGS sequence"/>
</dbReference>
<sequence length="357" mass="36802">MVAPRALWVLLVLLSPACFSPSGTDTGSATDPATTTTTSGTTSSSTSTSTTTTTLDPTTSPTTGVDASTTQPGTTTTPDSSTTEPTPVTSTEPETTSTSTTVGPGFCGDGVVDGGEECDDANRIDTDDCVGCKFAVCGDGFVQAGVEACDDGNRVDTDACSGCIAAFCGDGVVQAGVEECDEDGDNCENCVRVYMRVFVSSVNLKSSLGGLDEADEKCQELADDAGLKGRFMAWLSTDSQAAGDRLEHSERPYKRIDGMPLADDWVDLVDGMLDNAIDRSEKNGKVGVGAGCGVCSVWTATSPQGAYFGDDCGDWNVALVELAGVGECTVPDARWTAGCAGKQCSLMAHLYCVEQSL</sequence>
<dbReference type="Pfam" id="PF13948">
    <property type="entry name" value="DUF4215"/>
    <property type="match status" value="2"/>
</dbReference>
<organism evidence="6 7">
    <name type="scientific">Nannocystis exedens</name>
    <dbReference type="NCBI Taxonomy" id="54"/>
    <lineage>
        <taxon>Bacteria</taxon>
        <taxon>Pseudomonadati</taxon>
        <taxon>Myxococcota</taxon>
        <taxon>Polyangia</taxon>
        <taxon>Nannocystales</taxon>
        <taxon>Nannocystaceae</taxon>
        <taxon>Nannocystis</taxon>
    </lineage>
</organism>
<evidence type="ECO:0000313" key="6">
    <source>
        <dbReference type="EMBL" id="SFD94759.1"/>
    </source>
</evidence>
<dbReference type="InterPro" id="IPR016187">
    <property type="entry name" value="CTDL_fold"/>
</dbReference>
<dbReference type="SUPFAM" id="SSF56436">
    <property type="entry name" value="C-type lectin-like"/>
    <property type="match status" value="1"/>
</dbReference>
<evidence type="ECO:0000256" key="5">
    <source>
        <dbReference type="SAM" id="SignalP"/>
    </source>
</evidence>
<evidence type="ECO:0000256" key="1">
    <source>
        <dbReference type="ARBA" id="ARBA00022729"/>
    </source>
</evidence>
<gene>
    <name evidence="6" type="ORF">SAMN02745121_02376</name>
</gene>
<dbReference type="RefSeq" id="WP_245913607.1">
    <property type="nucleotide sequence ID" value="NZ_FOMX01000006.1"/>
</dbReference>
<dbReference type="AlphaFoldDB" id="A0A1I1WID4"/>
<evidence type="ECO:0000313" key="7">
    <source>
        <dbReference type="Proteomes" id="UP000199400"/>
    </source>
</evidence>
<dbReference type="NCBIfam" id="TIGR02232">
    <property type="entry name" value="myxo_disulf_rpt"/>
    <property type="match status" value="1"/>
</dbReference>
<evidence type="ECO:0000256" key="2">
    <source>
        <dbReference type="ARBA" id="ARBA00022737"/>
    </source>
</evidence>
<keyword evidence="1 5" id="KW-0732">Signal</keyword>
<name>A0A1I1WID4_9BACT</name>
<accession>A0A1I1WID4</accession>
<protein>
    <submittedName>
        <fullName evidence="6">Myxococcus cysteine-rich repeat-containing protein</fullName>
    </submittedName>
</protein>
<evidence type="ECO:0000256" key="4">
    <source>
        <dbReference type="SAM" id="MobiDB-lite"/>
    </source>
</evidence>
<reference evidence="7" key="1">
    <citation type="submission" date="2016-10" db="EMBL/GenBank/DDBJ databases">
        <authorList>
            <person name="Varghese N."/>
            <person name="Submissions S."/>
        </authorList>
    </citation>
    <scope>NUCLEOTIDE SEQUENCE [LARGE SCALE GENOMIC DNA]</scope>
    <source>
        <strain evidence="7">ATCC 25963</strain>
    </source>
</reference>
<dbReference type="EMBL" id="FOMX01000006">
    <property type="protein sequence ID" value="SFD94759.1"/>
    <property type="molecule type" value="Genomic_DNA"/>
</dbReference>
<keyword evidence="3" id="KW-1015">Disulfide bond</keyword>
<feature type="region of interest" description="Disordered" evidence="4">
    <location>
        <begin position="20"/>
        <end position="105"/>
    </location>
</feature>
<dbReference type="InterPro" id="IPR011936">
    <property type="entry name" value="Myxo_disulph_rpt"/>
</dbReference>
<feature type="signal peptide" evidence="5">
    <location>
        <begin position="1"/>
        <end position="20"/>
    </location>
</feature>
<proteinExistence type="predicted"/>
<keyword evidence="2" id="KW-0677">Repeat</keyword>
<keyword evidence="7" id="KW-1185">Reference proteome</keyword>